<evidence type="ECO:0000313" key="2">
    <source>
        <dbReference type="Proteomes" id="UP000823775"/>
    </source>
</evidence>
<name>A0ABS8VJ93_DATST</name>
<comment type="caution">
    <text evidence="1">The sequence shown here is derived from an EMBL/GenBank/DDBJ whole genome shotgun (WGS) entry which is preliminary data.</text>
</comment>
<evidence type="ECO:0000313" key="1">
    <source>
        <dbReference type="EMBL" id="MCD9646312.1"/>
    </source>
</evidence>
<organism evidence="1 2">
    <name type="scientific">Datura stramonium</name>
    <name type="common">Jimsonweed</name>
    <name type="synonym">Common thornapple</name>
    <dbReference type="NCBI Taxonomy" id="4076"/>
    <lineage>
        <taxon>Eukaryota</taxon>
        <taxon>Viridiplantae</taxon>
        <taxon>Streptophyta</taxon>
        <taxon>Embryophyta</taxon>
        <taxon>Tracheophyta</taxon>
        <taxon>Spermatophyta</taxon>
        <taxon>Magnoliopsida</taxon>
        <taxon>eudicotyledons</taxon>
        <taxon>Gunneridae</taxon>
        <taxon>Pentapetalae</taxon>
        <taxon>asterids</taxon>
        <taxon>lamiids</taxon>
        <taxon>Solanales</taxon>
        <taxon>Solanaceae</taxon>
        <taxon>Solanoideae</taxon>
        <taxon>Datureae</taxon>
        <taxon>Datura</taxon>
    </lineage>
</organism>
<accession>A0ABS8VJ93</accession>
<feature type="non-terminal residue" evidence="1">
    <location>
        <position position="1"/>
    </location>
</feature>
<sequence length="63" mass="7490">LGFAVGQSETRYRKFRELKNCVGNVPMPCWRLFAFKNVPQHIGKWRVKLRDTELGFSEFPKFQ</sequence>
<dbReference type="Proteomes" id="UP000823775">
    <property type="component" value="Unassembled WGS sequence"/>
</dbReference>
<proteinExistence type="predicted"/>
<keyword evidence="2" id="KW-1185">Reference proteome</keyword>
<reference evidence="1 2" key="1">
    <citation type="journal article" date="2021" name="BMC Genomics">
        <title>Datura genome reveals duplications of psychoactive alkaloid biosynthetic genes and high mutation rate following tissue culture.</title>
        <authorList>
            <person name="Rajewski A."/>
            <person name="Carter-House D."/>
            <person name="Stajich J."/>
            <person name="Litt A."/>
        </authorList>
    </citation>
    <scope>NUCLEOTIDE SEQUENCE [LARGE SCALE GENOMIC DNA]</scope>
    <source>
        <strain evidence="1">AR-01</strain>
    </source>
</reference>
<dbReference type="EMBL" id="JACEIK010004750">
    <property type="protein sequence ID" value="MCD9646312.1"/>
    <property type="molecule type" value="Genomic_DNA"/>
</dbReference>
<protein>
    <submittedName>
        <fullName evidence="1">Uncharacterized protein</fullName>
    </submittedName>
</protein>
<gene>
    <name evidence="1" type="ORF">HAX54_036077</name>
</gene>